<dbReference type="AlphaFoldDB" id="A0A1T4XYM7"/>
<proteinExistence type="predicted"/>
<accession>A0A1T4XYM7</accession>
<dbReference type="GeneID" id="93338910"/>
<dbReference type="RefSeq" id="WP_242943462.1">
    <property type="nucleotide sequence ID" value="NZ_FUYF01000021.1"/>
</dbReference>
<dbReference type="STRING" id="745368.SAMN02745178_02473"/>
<reference evidence="1 2" key="1">
    <citation type="submission" date="2017-02" db="EMBL/GenBank/DDBJ databases">
        <authorList>
            <person name="Peterson S.W."/>
        </authorList>
    </citation>
    <scope>NUCLEOTIDE SEQUENCE [LARGE SCALE GENOMIC DNA]</scope>
    <source>
        <strain evidence="1 2">ATCC 27749</strain>
    </source>
</reference>
<keyword evidence="2" id="KW-1185">Reference proteome</keyword>
<evidence type="ECO:0000313" key="1">
    <source>
        <dbReference type="EMBL" id="SKA94155.1"/>
    </source>
</evidence>
<protein>
    <submittedName>
        <fullName evidence="1">Uncharacterized protein</fullName>
    </submittedName>
</protein>
<gene>
    <name evidence="1" type="ORF">SAMN02745178_02473</name>
</gene>
<sequence>MKKYDWKNEYNPIRRTAKRLLSGEPLSDGRPLSDLIELDEHARKCLAFEATLTDRQIDMLQELGYLPVITRQYGRNVRTAPTRWTSVSMAFADDALFSRSKEDAHAVHPSTD</sequence>
<dbReference type="Proteomes" id="UP000190286">
    <property type="component" value="Unassembled WGS sequence"/>
</dbReference>
<evidence type="ECO:0000313" key="2">
    <source>
        <dbReference type="Proteomes" id="UP000190286"/>
    </source>
</evidence>
<name>A0A1T4XYM7_9FIRM</name>
<organism evidence="1 2">
    <name type="scientific">Gemmiger formicilis</name>
    <dbReference type="NCBI Taxonomy" id="745368"/>
    <lineage>
        <taxon>Bacteria</taxon>
        <taxon>Bacillati</taxon>
        <taxon>Bacillota</taxon>
        <taxon>Clostridia</taxon>
        <taxon>Eubacteriales</taxon>
        <taxon>Gemmiger</taxon>
    </lineage>
</organism>
<dbReference type="EMBL" id="FUYF01000021">
    <property type="protein sequence ID" value="SKA94155.1"/>
    <property type="molecule type" value="Genomic_DNA"/>
</dbReference>